<protein>
    <submittedName>
        <fullName evidence="1">Uncharacterized protein</fullName>
    </submittedName>
</protein>
<evidence type="ECO:0000313" key="2">
    <source>
        <dbReference type="Proteomes" id="UP000316614"/>
    </source>
</evidence>
<dbReference type="OrthoDB" id="7060651at2"/>
<dbReference type="EMBL" id="CP041253">
    <property type="protein sequence ID" value="QDH80838.1"/>
    <property type="molecule type" value="Genomic_DNA"/>
</dbReference>
<evidence type="ECO:0000313" key="1">
    <source>
        <dbReference type="EMBL" id="QDH80838.1"/>
    </source>
</evidence>
<dbReference type="Proteomes" id="UP000316614">
    <property type="component" value="Chromosome"/>
</dbReference>
<accession>A0A514CM15</accession>
<organism evidence="1 2">
    <name type="scientific">Echinicola soli</name>
    <dbReference type="NCBI Taxonomy" id="2591634"/>
    <lineage>
        <taxon>Bacteria</taxon>
        <taxon>Pseudomonadati</taxon>
        <taxon>Bacteroidota</taxon>
        <taxon>Cytophagia</taxon>
        <taxon>Cytophagales</taxon>
        <taxon>Cyclobacteriaceae</taxon>
        <taxon>Echinicola</taxon>
    </lineage>
</organism>
<gene>
    <name evidence="1" type="ORF">FKX85_18025</name>
</gene>
<keyword evidence="2" id="KW-1185">Reference proteome</keyword>
<name>A0A514CM15_9BACT</name>
<dbReference type="RefSeq" id="WP_141616059.1">
    <property type="nucleotide sequence ID" value="NZ_CP041253.1"/>
</dbReference>
<dbReference type="AlphaFoldDB" id="A0A514CM15"/>
<sequence>MEKYELEKKIWTEADFKNMGWHDCRIYKIRLTDDLELDIDYILNWNKPDIEGLPFTFWVAPATLIFKKISNIQFEIDTAFDEAIDIEDIELNKSDNKFQWTIITKQGDIELEAEEFAQWIRQEPFFQFGQTISFIERCGFSLEQTIDQANPNRFRLDIVEQQKKDFEHYENVKKRQFKRKEKADLEEQRENGTIDLKDYLTKKKEIKEMLDYYDYWLKNTRFENW</sequence>
<dbReference type="KEGG" id="echi:FKX85_18025"/>
<proteinExistence type="predicted"/>
<reference evidence="1 2" key="1">
    <citation type="submission" date="2019-06" db="EMBL/GenBank/DDBJ databases">
        <title>Echinicola alkalisoli sp. nov. isolated from saline soil.</title>
        <authorList>
            <person name="Sun J.-Q."/>
            <person name="Xu L."/>
        </authorList>
    </citation>
    <scope>NUCLEOTIDE SEQUENCE [LARGE SCALE GENOMIC DNA]</scope>
    <source>
        <strain evidence="1 2">LN3S3</strain>
    </source>
</reference>